<keyword evidence="3" id="KW-1185">Reference proteome</keyword>
<dbReference type="InterPro" id="IPR043750">
    <property type="entry name" value="DUF5695"/>
</dbReference>
<reference evidence="2 3" key="1">
    <citation type="journal article" date="2018" name="Front. Microbiol.">
        <title>Genome-Wide Analysis of Corynespora cassiicola Leaf Fall Disease Putative Effectors.</title>
        <authorList>
            <person name="Lopez D."/>
            <person name="Ribeiro S."/>
            <person name="Label P."/>
            <person name="Fumanal B."/>
            <person name="Venisse J.S."/>
            <person name="Kohler A."/>
            <person name="de Oliveira R.R."/>
            <person name="Labutti K."/>
            <person name="Lipzen A."/>
            <person name="Lail K."/>
            <person name="Bauer D."/>
            <person name="Ohm R.A."/>
            <person name="Barry K.W."/>
            <person name="Spatafora J."/>
            <person name="Grigoriev I.V."/>
            <person name="Martin F.M."/>
            <person name="Pujade-Renaud V."/>
        </authorList>
    </citation>
    <scope>NUCLEOTIDE SEQUENCE [LARGE SCALE GENOMIC DNA]</scope>
    <source>
        <strain evidence="2 3">Philippines</strain>
    </source>
</reference>
<sequence length="899" mass="98618">MIWKSVFVCGAAFVSLASGQDDLGLGSGYTDFDVGDLRGQLVKASQTLASLNSSRSGFNFLPTDFLANLTHNGAHHLGDVTFRYRTSGSGAWTSVDSANARRPVVPLSNLTAGIIAGADISPTLGNRGLPFRVTREWLPSGDTLALRINFTNTGDGDVEFGSLGLPISINNIFTGRPAEETQERCSFADPYIGLDAGYVRVSHLQGTGNALVIAPLGSTPFEAWRFLEEPGGDFWYWSQTYEGTYEWQIHSLAYAQNEWTDSTPWNTPTSKILTPGESYSVGVRFALADSIQTIEDAVVKTGTPLAIGIPGYVIPQDLTAKLYLNYSSPVAAIDAENAFEITAPAQEGAPYSLVPSSSAWGRQRVTITYEDGKKQTVHYFITKSASSTLADLGHFFTTSAHYTNENDPFGRAPSIMSYDRETNSVVEQDGRVWIAGLSDEGGTGAYLATAMKEFIQPVAEELSVVDDFIHDTIVGTLQRNGSFGVSASAFFYEPGAVDYSYDPNINWGSWTSWNRERAYTTRRAYNYIHPTAAYWTMYRVARDYPAHELRAEWSWYLGRAYNTTQFCLSNEAANCDYGLVGLMGEWVLGELLEDLKREGMSAEVAALEETMRFRAELWETQAVPFGSEMAWDSTGQEGVYYWTNYFNLTTTATKAINSVLAYMPAVAHWGWNGNARRYWDFIYGAKIQQYERQIHHYGSGLNSLPLLSHFEQNPTDVYSLRVAYAGNTAPLSNIDEEGFASAAFHSYPELLKWDPYSGDYGQGFLGLSLGQGVYIVNDPRLGDLVFGGNVVDEGSGDSIAIEPRDAVRKRVFVAQLGLKVEISAGAIEKVVFNKAQGTLNLSISVAVNDAALKADRTVIWLKKPGSSSAVYTVEGLQEERGGWVADLTTGTVNVQIVKA</sequence>
<evidence type="ECO:0000313" key="2">
    <source>
        <dbReference type="EMBL" id="PSN61753.1"/>
    </source>
</evidence>
<proteinExistence type="predicted"/>
<evidence type="ECO:0000313" key="3">
    <source>
        <dbReference type="Proteomes" id="UP000240883"/>
    </source>
</evidence>
<feature type="signal peptide" evidence="1">
    <location>
        <begin position="1"/>
        <end position="19"/>
    </location>
</feature>
<dbReference type="AlphaFoldDB" id="A0A2T2N8L4"/>
<dbReference type="EMBL" id="KZ678143">
    <property type="protein sequence ID" value="PSN61753.1"/>
    <property type="molecule type" value="Genomic_DNA"/>
</dbReference>
<evidence type="ECO:0000256" key="1">
    <source>
        <dbReference type="SAM" id="SignalP"/>
    </source>
</evidence>
<evidence type="ECO:0008006" key="4">
    <source>
        <dbReference type="Google" id="ProtNLM"/>
    </source>
</evidence>
<name>A0A2T2N8L4_CORCC</name>
<keyword evidence="1" id="KW-0732">Signal</keyword>
<dbReference type="OrthoDB" id="2730619at2759"/>
<accession>A0A2T2N8L4</accession>
<gene>
    <name evidence="2" type="ORF">BS50DRAFT_651153</name>
</gene>
<dbReference type="STRING" id="1448308.A0A2T2N8L4"/>
<dbReference type="Proteomes" id="UP000240883">
    <property type="component" value="Unassembled WGS sequence"/>
</dbReference>
<protein>
    <recommendedName>
        <fullName evidence="4">Glycoside hydrolase family 43 protein</fullName>
    </recommendedName>
</protein>
<dbReference type="Pfam" id="PF18951">
    <property type="entry name" value="DUF5695"/>
    <property type="match status" value="1"/>
</dbReference>
<feature type="chain" id="PRO_5015662063" description="Glycoside hydrolase family 43 protein" evidence="1">
    <location>
        <begin position="20"/>
        <end position="899"/>
    </location>
</feature>
<organism evidence="2 3">
    <name type="scientific">Corynespora cassiicola Philippines</name>
    <dbReference type="NCBI Taxonomy" id="1448308"/>
    <lineage>
        <taxon>Eukaryota</taxon>
        <taxon>Fungi</taxon>
        <taxon>Dikarya</taxon>
        <taxon>Ascomycota</taxon>
        <taxon>Pezizomycotina</taxon>
        <taxon>Dothideomycetes</taxon>
        <taxon>Pleosporomycetidae</taxon>
        <taxon>Pleosporales</taxon>
        <taxon>Corynesporascaceae</taxon>
        <taxon>Corynespora</taxon>
    </lineage>
</organism>